<comment type="similarity">
    <text evidence="4">Belongs to the PyrI family.</text>
</comment>
<keyword evidence="2 4" id="KW-0862">Zinc</keyword>
<evidence type="ECO:0000259" key="5">
    <source>
        <dbReference type="Pfam" id="PF01948"/>
    </source>
</evidence>
<dbReference type="GO" id="GO:0006221">
    <property type="term" value="P:pyrimidine nucleotide biosynthetic process"/>
    <property type="evidence" value="ECO:0007669"/>
    <property type="project" value="UniProtKB-UniRule"/>
</dbReference>
<dbReference type="NCBIfam" id="TIGR00240">
    <property type="entry name" value="ATCase_reg"/>
    <property type="match status" value="1"/>
</dbReference>
<feature type="binding site" evidence="4">
    <location>
        <position position="133"/>
    </location>
    <ligand>
        <name>Zn(2+)</name>
        <dbReference type="ChEBI" id="CHEBI:29105"/>
    </ligand>
</feature>
<feature type="binding site" evidence="4">
    <location>
        <position position="136"/>
    </location>
    <ligand>
        <name>Zn(2+)</name>
        <dbReference type="ChEBI" id="CHEBI:29105"/>
    </ligand>
</feature>
<dbReference type="PANTHER" id="PTHR35805:SF1">
    <property type="entry name" value="ASPARTATE CARBAMOYLTRANSFERASE REGULATORY CHAIN"/>
    <property type="match status" value="1"/>
</dbReference>
<dbReference type="InterPro" id="IPR020542">
    <property type="entry name" value="Asp_carbamoyltrfase_reg_C"/>
</dbReference>
<dbReference type="GO" id="GO:0006207">
    <property type="term" value="P:'de novo' pyrimidine nucleobase biosynthetic process"/>
    <property type="evidence" value="ECO:0007669"/>
    <property type="project" value="InterPro"/>
</dbReference>
<comment type="subunit">
    <text evidence="4">Contains catalytic and regulatory chains.</text>
</comment>
<feature type="domain" description="Aspartate carbamoyltransferase regulatory subunit N-terminal" evidence="5">
    <location>
        <begin position="5"/>
        <end position="93"/>
    </location>
</feature>
<dbReference type="SUPFAM" id="SSF57825">
    <property type="entry name" value="Aspartate carbamoyltransferase, Regulatory-chain, C-terminal domain"/>
    <property type="match status" value="1"/>
</dbReference>
<evidence type="ECO:0000256" key="1">
    <source>
        <dbReference type="ARBA" id="ARBA00022723"/>
    </source>
</evidence>
<gene>
    <name evidence="4" type="primary">pyrI</name>
    <name evidence="7" type="ORF">ENL19_03260</name>
</gene>
<keyword evidence="3 4" id="KW-0665">Pyrimidine biosynthesis</keyword>
<dbReference type="Proteomes" id="UP000886110">
    <property type="component" value="Unassembled WGS sequence"/>
</dbReference>
<dbReference type="InterPro" id="IPR020545">
    <property type="entry name" value="Asp_carbamoyltransf_reg_N"/>
</dbReference>
<proteinExistence type="inferred from homology"/>
<dbReference type="HAMAP" id="MF_00002">
    <property type="entry name" value="Asp_carb_tr_reg"/>
    <property type="match status" value="1"/>
</dbReference>
<evidence type="ECO:0000256" key="2">
    <source>
        <dbReference type="ARBA" id="ARBA00022833"/>
    </source>
</evidence>
<comment type="cofactor">
    <cofactor evidence="4">
        <name>Zn(2+)</name>
        <dbReference type="ChEBI" id="CHEBI:29105"/>
    </cofactor>
    <text evidence="4">Binds 1 zinc ion per subunit.</text>
</comment>
<keyword evidence="1 4" id="KW-0479">Metal-binding</keyword>
<sequence>MKTYKVYAIKDGTVIDHIPATKALKVIDILGLENEGILTIGIGFSSEKMGRKDIIKIENKYLEKEETDKISLIAPLATINIIKNGKLVEKRKIELPDEYINIVKCPNPNCITSKEHIINRFKVINRTPLILRCHYCERVITEDEVEIL</sequence>
<dbReference type="InterPro" id="IPR036793">
    <property type="entry name" value="Asp_carbatrfase_reg_N_sf"/>
</dbReference>
<reference evidence="7" key="1">
    <citation type="journal article" date="2020" name="mSystems">
        <title>Genome- and Community-Level Interaction Insights into Carbon Utilization and Element Cycling Functions of Hydrothermarchaeota in Hydrothermal Sediment.</title>
        <authorList>
            <person name="Zhou Z."/>
            <person name="Liu Y."/>
            <person name="Xu W."/>
            <person name="Pan J."/>
            <person name="Luo Z.H."/>
            <person name="Li M."/>
        </authorList>
    </citation>
    <scope>NUCLEOTIDE SEQUENCE [LARGE SCALE GENOMIC DNA]</scope>
    <source>
        <strain evidence="7">HyVt-74</strain>
    </source>
</reference>
<evidence type="ECO:0000256" key="3">
    <source>
        <dbReference type="ARBA" id="ARBA00022975"/>
    </source>
</evidence>
<evidence type="ECO:0000313" key="7">
    <source>
        <dbReference type="EMBL" id="HHE05064.1"/>
    </source>
</evidence>
<dbReference type="EMBL" id="DRTB01000248">
    <property type="protein sequence ID" value="HHE05064.1"/>
    <property type="molecule type" value="Genomic_DNA"/>
</dbReference>
<dbReference type="InterPro" id="IPR036792">
    <property type="entry name" value="Asp_carbatrfase_reg_C_sf"/>
</dbReference>
<evidence type="ECO:0000256" key="4">
    <source>
        <dbReference type="HAMAP-Rule" id="MF_00002"/>
    </source>
</evidence>
<name>A0A7C5DFC3_UNCW3</name>
<dbReference type="Pfam" id="PF02748">
    <property type="entry name" value="PyrI_C"/>
    <property type="match status" value="1"/>
</dbReference>
<feature type="binding site" evidence="4">
    <location>
        <position position="105"/>
    </location>
    <ligand>
        <name>Zn(2+)</name>
        <dbReference type="ChEBI" id="CHEBI:29105"/>
    </ligand>
</feature>
<dbReference type="GO" id="GO:0009347">
    <property type="term" value="C:aspartate carbamoyltransferase complex"/>
    <property type="evidence" value="ECO:0007669"/>
    <property type="project" value="InterPro"/>
</dbReference>
<dbReference type="AlphaFoldDB" id="A0A7C5DFC3"/>
<dbReference type="Gene3D" id="2.30.30.20">
    <property type="entry name" value="Aspartate carbamoyltransferase regulatory subunit, C-terminal domain"/>
    <property type="match status" value="1"/>
</dbReference>
<accession>A0A7C5DFC3</accession>
<dbReference type="Pfam" id="PF01948">
    <property type="entry name" value="PyrI"/>
    <property type="match status" value="1"/>
</dbReference>
<comment type="function">
    <text evidence="4">Involved in allosteric regulation of aspartate carbamoyltransferase.</text>
</comment>
<dbReference type="Gene3D" id="3.30.70.140">
    <property type="entry name" value="Aspartate carbamoyltransferase regulatory subunit, N-terminal domain"/>
    <property type="match status" value="1"/>
</dbReference>
<protein>
    <recommendedName>
        <fullName evidence="4">Aspartate carbamoyltransferase regulatory chain</fullName>
    </recommendedName>
</protein>
<feature type="binding site" evidence="4">
    <location>
        <position position="110"/>
    </location>
    <ligand>
        <name>Zn(2+)</name>
        <dbReference type="ChEBI" id="CHEBI:29105"/>
    </ligand>
</feature>
<dbReference type="GO" id="GO:0046872">
    <property type="term" value="F:metal ion binding"/>
    <property type="evidence" value="ECO:0007669"/>
    <property type="project" value="UniProtKB-KW"/>
</dbReference>
<dbReference type="InterPro" id="IPR002801">
    <property type="entry name" value="Asp_carbamoylTrfase_reg"/>
</dbReference>
<dbReference type="SUPFAM" id="SSF54893">
    <property type="entry name" value="Aspartate carbamoyltransferase, Regulatory-chain, N-terminal domain"/>
    <property type="match status" value="1"/>
</dbReference>
<evidence type="ECO:0000259" key="6">
    <source>
        <dbReference type="Pfam" id="PF02748"/>
    </source>
</evidence>
<organism evidence="7">
    <name type="scientific">candidate division WOR-3 bacterium</name>
    <dbReference type="NCBI Taxonomy" id="2052148"/>
    <lineage>
        <taxon>Bacteria</taxon>
        <taxon>Bacteria division WOR-3</taxon>
    </lineage>
</organism>
<comment type="caution">
    <text evidence="7">The sequence shown here is derived from an EMBL/GenBank/DDBJ whole genome shotgun (WGS) entry which is preliminary data.</text>
</comment>
<dbReference type="PANTHER" id="PTHR35805">
    <property type="entry name" value="ASPARTATE CARBAMOYLTRANSFERASE REGULATORY CHAIN"/>
    <property type="match status" value="1"/>
</dbReference>
<feature type="domain" description="Aspartate carbamoyltransferase regulatory subunit C-terminal" evidence="6">
    <location>
        <begin position="101"/>
        <end position="145"/>
    </location>
</feature>